<dbReference type="RefSeq" id="WP_102950768.1">
    <property type="nucleotide sequence ID" value="NZ_CP024847.1"/>
</dbReference>
<evidence type="ECO:0000313" key="6">
    <source>
        <dbReference type="EMBL" id="AUR51469.1"/>
    </source>
</evidence>
<dbReference type="GO" id="GO:0042254">
    <property type="term" value="P:ribosome biogenesis"/>
    <property type="evidence" value="ECO:0007669"/>
    <property type="project" value="UniProtKB-KW"/>
</dbReference>
<keyword evidence="4" id="KW-0690">Ribosome biogenesis</keyword>
<dbReference type="PANTHER" id="PTHR38099">
    <property type="entry name" value="LARGE RIBOSOMAL RNA SUBUNIT ACCUMULATION PROTEIN YCED"/>
    <property type="match status" value="1"/>
</dbReference>
<gene>
    <name evidence="6" type="ORF">CUN60_03915</name>
</gene>
<comment type="similarity">
    <text evidence="2">Belongs to the DUF177 domain family.</text>
</comment>
<evidence type="ECO:0000256" key="4">
    <source>
        <dbReference type="ARBA" id="ARBA00022517"/>
    </source>
</evidence>
<evidence type="ECO:0000256" key="2">
    <source>
        <dbReference type="ARBA" id="ARBA00010740"/>
    </source>
</evidence>
<dbReference type="InterPro" id="IPR039255">
    <property type="entry name" value="YceD_bac"/>
</dbReference>
<reference evidence="7" key="1">
    <citation type="submission" date="2017-11" db="EMBL/GenBank/DDBJ databases">
        <authorList>
            <person name="Chan K.G."/>
            <person name="Lee L.S."/>
        </authorList>
    </citation>
    <scope>NUCLEOTIDE SEQUENCE [LARGE SCALE GENOMIC DNA]</scope>
    <source>
        <strain evidence="7">DSM 100970</strain>
    </source>
</reference>
<proteinExistence type="inferred from homology"/>
<name>A0A2I7N4T8_9NEIS</name>
<dbReference type="InterPro" id="IPR003772">
    <property type="entry name" value="YceD"/>
</dbReference>
<dbReference type="PANTHER" id="PTHR38099:SF1">
    <property type="entry name" value="LARGE RIBOSOMAL RNA SUBUNIT ACCUMULATION PROTEIN YCED"/>
    <property type="match status" value="1"/>
</dbReference>
<evidence type="ECO:0000256" key="3">
    <source>
        <dbReference type="ARBA" id="ARBA00015716"/>
    </source>
</evidence>
<dbReference type="Pfam" id="PF02620">
    <property type="entry name" value="YceD"/>
    <property type="match status" value="1"/>
</dbReference>
<evidence type="ECO:0000313" key="7">
    <source>
        <dbReference type="Proteomes" id="UP000236655"/>
    </source>
</evidence>
<dbReference type="OrthoDB" id="5297600at2"/>
<accession>A0A2I7N4T8</accession>
<keyword evidence="7" id="KW-1185">Reference proteome</keyword>
<sequence>MYINNVKFARSNQQQKGVLDLKKLSRVQEIDDYAGEIDYELVGFVDKLNRPTLSLRVCGTIHTLCQNCLQPMDVAIDNTSRITVFFSEEDLDAALFADSGSGVEDGVVAEEEFDIMQLVEDEIIMLLPYATKHETCVGMSYADKAENPFEVLKKII</sequence>
<organism evidence="6 7">
    <name type="scientific">Aquella oligotrophica</name>
    <dbReference type="NCBI Taxonomy" id="2067065"/>
    <lineage>
        <taxon>Bacteria</taxon>
        <taxon>Pseudomonadati</taxon>
        <taxon>Pseudomonadota</taxon>
        <taxon>Betaproteobacteria</taxon>
        <taxon>Neisseriales</taxon>
        <taxon>Neisseriaceae</taxon>
        <taxon>Aquella</taxon>
    </lineage>
</organism>
<evidence type="ECO:0000256" key="1">
    <source>
        <dbReference type="ARBA" id="ARBA00002868"/>
    </source>
</evidence>
<dbReference type="EMBL" id="CP024847">
    <property type="protein sequence ID" value="AUR51469.1"/>
    <property type="molecule type" value="Genomic_DNA"/>
</dbReference>
<dbReference type="KEGG" id="nba:CUN60_03915"/>
<dbReference type="AlphaFoldDB" id="A0A2I7N4T8"/>
<comment type="function">
    <text evidence="1">Plays a role in synthesis, processing and/or stability of 23S rRNA.</text>
</comment>
<evidence type="ECO:0000256" key="5">
    <source>
        <dbReference type="ARBA" id="ARBA00031841"/>
    </source>
</evidence>
<dbReference type="GO" id="GO:0005829">
    <property type="term" value="C:cytosol"/>
    <property type="evidence" value="ECO:0007669"/>
    <property type="project" value="TreeGrafter"/>
</dbReference>
<dbReference type="Proteomes" id="UP000236655">
    <property type="component" value="Chromosome"/>
</dbReference>
<protein>
    <recommendedName>
        <fullName evidence="3">Large ribosomal RNA subunit accumulation protein YceD</fullName>
    </recommendedName>
    <alternativeName>
        <fullName evidence="5">23S rRNA accumulation protein YceD</fullName>
    </alternativeName>
</protein>